<dbReference type="RefSeq" id="WP_114402956.1">
    <property type="nucleotide sequence ID" value="NZ_QPGB01000003.1"/>
</dbReference>
<keyword evidence="9" id="KW-0472">Membrane</keyword>
<dbReference type="GO" id="GO:0000155">
    <property type="term" value="F:phosphorelay sensor kinase activity"/>
    <property type="evidence" value="ECO:0007669"/>
    <property type="project" value="InterPro"/>
</dbReference>
<evidence type="ECO:0000256" key="5">
    <source>
        <dbReference type="ARBA" id="ARBA00022741"/>
    </source>
</evidence>
<evidence type="ECO:0000256" key="4">
    <source>
        <dbReference type="ARBA" id="ARBA00022679"/>
    </source>
</evidence>
<dbReference type="Gene3D" id="1.10.287.130">
    <property type="match status" value="1"/>
</dbReference>
<keyword evidence="3" id="KW-0597">Phosphoprotein</keyword>
<keyword evidence="4" id="KW-0808">Transferase</keyword>
<feature type="transmembrane region" description="Helical" evidence="9">
    <location>
        <begin position="361"/>
        <end position="382"/>
    </location>
</feature>
<dbReference type="OrthoDB" id="9772100at2"/>
<gene>
    <name evidence="11" type="ORF">DU000_08465</name>
</gene>
<feature type="transmembrane region" description="Helical" evidence="9">
    <location>
        <begin position="31"/>
        <end position="53"/>
    </location>
</feature>
<dbReference type="PROSITE" id="PS50109">
    <property type="entry name" value="HIS_KIN"/>
    <property type="match status" value="1"/>
</dbReference>
<keyword evidence="5" id="KW-0547">Nucleotide-binding</keyword>
<dbReference type="PRINTS" id="PR00344">
    <property type="entry name" value="BCTRLSENSOR"/>
</dbReference>
<evidence type="ECO:0000313" key="11">
    <source>
        <dbReference type="EMBL" id="RCS57475.1"/>
    </source>
</evidence>
<keyword evidence="8" id="KW-0902">Two-component regulatory system</keyword>
<keyword evidence="6" id="KW-0418">Kinase</keyword>
<evidence type="ECO:0000256" key="3">
    <source>
        <dbReference type="ARBA" id="ARBA00022553"/>
    </source>
</evidence>
<dbReference type="GO" id="GO:0005524">
    <property type="term" value="F:ATP binding"/>
    <property type="evidence" value="ECO:0007669"/>
    <property type="project" value="UniProtKB-KW"/>
</dbReference>
<feature type="domain" description="Histidine kinase" evidence="10">
    <location>
        <begin position="451"/>
        <end position="678"/>
    </location>
</feature>
<keyword evidence="9" id="KW-1133">Transmembrane helix</keyword>
<evidence type="ECO:0000256" key="7">
    <source>
        <dbReference type="ARBA" id="ARBA00022840"/>
    </source>
</evidence>
<dbReference type="PANTHER" id="PTHR43065">
    <property type="entry name" value="SENSOR HISTIDINE KINASE"/>
    <property type="match status" value="1"/>
</dbReference>
<keyword evidence="7" id="KW-0067">ATP-binding</keyword>
<dbReference type="InterPro" id="IPR036097">
    <property type="entry name" value="HisK_dim/P_sf"/>
</dbReference>
<dbReference type="EC" id="2.7.13.3" evidence="2"/>
<dbReference type="Gene3D" id="3.30.565.10">
    <property type="entry name" value="Histidine kinase-like ATPase, C-terminal domain"/>
    <property type="match status" value="1"/>
</dbReference>
<dbReference type="InterPro" id="IPR004358">
    <property type="entry name" value="Sig_transdc_His_kin-like_C"/>
</dbReference>
<reference evidence="11 12" key="1">
    <citation type="journal article" date="2018" name="Int. J. Syst. Evol. Microbiol.">
        <title>Parvibium lacunae gen. nov., sp. nov., a new member of the family Alcaligenaceae isolated from a freshwater pond.</title>
        <authorList>
            <person name="Chen W.M."/>
            <person name="Xie P.B."/>
            <person name="Hsu M.Y."/>
            <person name="Sheu S.Y."/>
        </authorList>
    </citation>
    <scope>NUCLEOTIDE SEQUENCE [LARGE SCALE GENOMIC DNA]</scope>
    <source>
        <strain evidence="11 12">KMB9</strain>
    </source>
</reference>
<dbReference type="CDD" id="cd00082">
    <property type="entry name" value="HisKA"/>
    <property type="match status" value="1"/>
</dbReference>
<dbReference type="InterPro" id="IPR003594">
    <property type="entry name" value="HATPase_dom"/>
</dbReference>
<dbReference type="PIRSF" id="PIRSF036431">
    <property type="entry name" value="STHK_DctB"/>
    <property type="match status" value="1"/>
</dbReference>
<dbReference type="InterPro" id="IPR017055">
    <property type="entry name" value="Sig_transdc_His_kinase_DctB"/>
</dbReference>
<evidence type="ECO:0000256" key="9">
    <source>
        <dbReference type="SAM" id="Phobius"/>
    </source>
</evidence>
<keyword evidence="12" id="KW-1185">Reference proteome</keyword>
<comment type="caution">
    <text evidence="11">The sequence shown here is derived from an EMBL/GenBank/DDBJ whole genome shotgun (WGS) entry which is preliminary data.</text>
</comment>
<dbReference type="SUPFAM" id="SSF47384">
    <property type="entry name" value="Homodimeric domain of signal transducing histidine kinase"/>
    <property type="match status" value="1"/>
</dbReference>
<dbReference type="SUPFAM" id="SSF55874">
    <property type="entry name" value="ATPase domain of HSP90 chaperone/DNA topoisomerase II/histidine kinase"/>
    <property type="match status" value="1"/>
</dbReference>
<proteinExistence type="predicted"/>
<evidence type="ECO:0000256" key="8">
    <source>
        <dbReference type="ARBA" id="ARBA00023012"/>
    </source>
</evidence>
<dbReference type="Pfam" id="PF02518">
    <property type="entry name" value="HATPase_c"/>
    <property type="match status" value="1"/>
</dbReference>
<keyword evidence="9" id="KW-0812">Transmembrane</keyword>
<name>A0A368L1N9_9BURK</name>
<dbReference type="PANTHER" id="PTHR43065:SF46">
    <property type="entry name" value="C4-DICARBOXYLATE TRANSPORT SENSOR PROTEIN DCTB"/>
    <property type="match status" value="1"/>
</dbReference>
<comment type="catalytic activity">
    <reaction evidence="1">
        <text>ATP + protein L-histidine = ADP + protein N-phospho-L-histidine.</text>
        <dbReference type="EC" id="2.7.13.3"/>
    </reaction>
</comment>
<sequence>MNNRAALWGQFLLGIRRPLGWLFYHSMPRRWVTWPALLWLGLLVLSLGCLLWVQHYSERAEFNRLDDLATRQLDLYIAALDSELERHAYLASLLEGRLNSLGQSDLLGNPPFGASPRPMPEAIHIALADMAVRAGVREILLVNLHGEIVSSSEWFATPDKVGRSFQQHPQRSRWLQESQQGIGSHWFLPNPDNQAPEYYFSYPFSLSADKQASLALPNPEKQTLIAVVKISLASMESYWVDLAFRPDSEKILVVDGMGQIILSSIPQWKNQNLAILQSQEKLTTASRTPEASGPPGQVTPNRSLIFVVEQSVLQGAYLIRRNWQEERAAEEYIVHQRAHPQTGWRVMLLSNPEATWHNIQVTVLSTCAGLAFLHLLYFYLLLRRQAMQRMVNARNALQHAHDQLELKIAERTQTLHHVNRQLLEEIQERQSVQAALMQANKMAALGTMSAKLAHEISQPLTALKALSNNGQQLLQQGRYPEVNEGLQAIRDIVNHMHEITQQLKLFSAKRRPGATTLQPVNLTTVIERVARVLHDKFEQQAVQLHVAPTLPSVRANSVQLEQVLTNLLSNAIDAMQILPSEALRIIDINWQDVVGNPDRVLIEVSDSGPGISEEAMQHLFEPFYTNKPNGKGLGLGLPIAASIITEHGGTLTACRAVPTPEQPARCGACFMFDLERADPPLPSPDSV</sequence>
<organism evidence="11 12">
    <name type="scientific">Parvibium lacunae</name>
    <dbReference type="NCBI Taxonomy" id="1888893"/>
    <lineage>
        <taxon>Bacteria</taxon>
        <taxon>Pseudomonadati</taxon>
        <taxon>Pseudomonadota</taxon>
        <taxon>Betaproteobacteria</taxon>
        <taxon>Burkholderiales</taxon>
        <taxon>Alcaligenaceae</taxon>
        <taxon>Parvibium</taxon>
    </lineage>
</organism>
<dbReference type="InterPro" id="IPR005467">
    <property type="entry name" value="His_kinase_dom"/>
</dbReference>
<dbReference type="InterPro" id="IPR003661">
    <property type="entry name" value="HisK_dim/P_dom"/>
</dbReference>
<dbReference type="AlphaFoldDB" id="A0A368L1N9"/>
<evidence type="ECO:0000256" key="1">
    <source>
        <dbReference type="ARBA" id="ARBA00000085"/>
    </source>
</evidence>
<evidence type="ECO:0000259" key="10">
    <source>
        <dbReference type="PROSITE" id="PS50109"/>
    </source>
</evidence>
<evidence type="ECO:0000313" key="12">
    <source>
        <dbReference type="Proteomes" id="UP000252357"/>
    </source>
</evidence>
<dbReference type="SMART" id="SM00387">
    <property type="entry name" value="HATPase_c"/>
    <property type="match status" value="1"/>
</dbReference>
<protein>
    <recommendedName>
        <fullName evidence="2">histidine kinase</fullName>
        <ecNumber evidence="2">2.7.13.3</ecNumber>
    </recommendedName>
</protein>
<dbReference type="Proteomes" id="UP000252357">
    <property type="component" value="Unassembled WGS sequence"/>
</dbReference>
<evidence type="ECO:0000256" key="6">
    <source>
        <dbReference type="ARBA" id="ARBA00022777"/>
    </source>
</evidence>
<evidence type="ECO:0000256" key="2">
    <source>
        <dbReference type="ARBA" id="ARBA00012438"/>
    </source>
</evidence>
<accession>A0A368L1N9</accession>
<dbReference type="Gene3D" id="3.30.450.20">
    <property type="entry name" value="PAS domain"/>
    <property type="match status" value="1"/>
</dbReference>
<dbReference type="EMBL" id="QPGB01000003">
    <property type="protein sequence ID" value="RCS57475.1"/>
    <property type="molecule type" value="Genomic_DNA"/>
</dbReference>
<dbReference type="InterPro" id="IPR036890">
    <property type="entry name" value="HATPase_C_sf"/>
</dbReference>